<accession>A0A443RS56</accession>
<keyword evidence="3" id="KW-1185">Reference proteome</keyword>
<protein>
    <submittedName>
        <fullName evidence="2">Protein Skeletor: isoforms B/C-like protein</fullName>
    </submittedName>
</protein>
<reference evidence="2 3" key="1">
    <citation type="journal article" date="2018" name="Gigascience">
        <title>Genomes of trombidid mites reveal novel predicted allergens and laterally-transferred genes associated with secondary metabolism.</title>
        <authorList>
            <person name="Dong X."/>
            <person name="Chaisiri K."/>
            <person name="Xia D."/>
            <person name="Armstrong S.D."/>
            <person name="Fang Y."/>
            <person name="Donnelly M.J."/>
            <person name="Kadowaki T."/>
            <person name="McGarry J.W."/>
            <person name="Darby A.C."/>
            <person name="Makepeace B.L."/>
        </authorList>
    </citation>
    <scope>NUCLEOTIDE SEQUENCE [LARGE SCALE GENOMIC DNA]</scope>
    <source>
        <strain evidence="2">UoL-UT</strain>
    </source>
</reference>
<dbReference type="VEuPathDB" id="VectorBase:LDEU013933"/>
<dbReference type="Proteomes" id="UP000288716">
    <property type="component" value="Unassembled WGS sequence"/>
</dbReference>
<dbReference type="AlphaFoldDB" id="A0A443RS56"/>
<dbReference type="PANTHER" id="PTHR24036:SF5">
    <property type="entry name" value="THROMBOMODULIN"/>
    <property type="match status" value="1"/>
</dbReference>
<organism evidence="2 3">
    <name type="scientific">Leptotrombidium deliense</name>
    <dbReference type="NCBI Taxonomy" id="299467"/>
    <lineage>
        <taxon>Eukaryota</taxon>
        <taxon>Metazoa</taxon>
        <taxon>Ecdysozoa</taxon>
        <taxon>Arthropoda</taxon>
        <taxon>Chelicerata</taxon>
        <taxon>Arachnida</taxon>
        <taxon>Acari</taxon>
        <taxon>Acariformes</taxon>
        <taxon>Trombidiformes</taxon>
        <taxon>Prostigmata</taxon>
        <taxon>Anystina</taxon>
        <taxon>Parasitengona</taxon>
        <taxon>Trombiculoidea</taxon>
        <taxon>Trombiculidae</taxon>
        <taxon>Leptotrombidium</taxon>
    </lineage>
</organism>
<comment type="caution">
    <text evidence="2">The sequence shown here is derived from an EMBL/GenBank/DDBJ whole genome shotgun (WGS) entry which is preliminary data.</text>
</comment>
<proteinExistence type="predicted"/>
<evidence type="ECO:0000256" key="1">
    <source>
        <dbReference type="ARBA" id="ARBA00022737"/>
    </source>
</evidence>
<gene>
    <name evidence="2" type="ORF">B4U80_06210</name>
</gene>
<dbReference type="PANTHER" id="PTHR24036">
    <property type="entry name" value="SKELETOR-RELATED"/>
    <property type="match status" value="1"/>
</dbReference>
<sequence length="116" mass="13333">MIATADRGACPDTKVMELLENKTFDVHQAIGRYCEWKHASGVDQASKVSSVEEYKKTLKLVCDDGVPGTFHWMPDEHTPSVVYYQCFTHRNLGRKIFSCFPYDHSIKNSQLIEKNY</sequence>
<keyword evidence="1" id="KW-0677">Repeat</keyword>
<dbReference type="STRING" id="299467.A0A443RS56"/>
<evidence type="ECO:0000313" key="2">
    <source>
        <dbReference type="EMBL" id="RWS18107.1"/>
    </source>
</evidence>
<dbReference type="InterPro" id="IPR052126">
    <property type="entry name" value="Spindle_Org/Thrombomodulin"/>
</dbReference>
<dbReference type="EMBL" id="NCKV01046030">
    <property type="protein sequence ID" value="RWS18107.1"/>
    <property type="molecule type" value="Genomic_DNA"/>
</dbReference>
<evidence type="ECO:0000313" key="3">
    <source>
        <dbReference type="Proteomes" id="UP000288716"/>
    </source>
</evidence>
<name>A0A443RS56_9ACAR</name>
<dbReference type="OrthoDB" id="10029628at2759"/>